<dbReference type="AlphaFoldDB" id="J2JWI6"/>
<reference evidence="2" key="1">
    <citation type="journal article" date="2012" name="J. Bacteriol.">
        <title>Genome Sequence of Streptomyces auratus Strain AGR0001, a Phoslactomycin-Producing Actinomycete.</title>
        <authorList>
            <person name="Han X."/>
            <person name="Li M."/>
            <person name="Ding Z."/>
            <person name="Zhao J."/>
            <person name="Ji K."/>
            <person name="Wen M."/>
            <person name="Lu T."/>
        </authorList>
    </citation>
    <scope>NUCLEOTIDE SEQUENCE [LARGE SCALE GENOMIC DNA]</scope>
    <source>
        <strain evidence="2">AGR0001</strain>
    </source>
</reference>
<accession>J2JWI6</accession>
<comment type="caution">
    <text evidence="2">The sequence shown here is derived from an EMBL/GenBank/DDBJ whole genome shotgun (WGS) entry which is preliminary data.</text>
</comment>
<sequence>MPDPAPVTTATFRGAAPPRRASWTTDAVCARCPGREDGAGSVGRSAVAVPPTCPARAVGVACAAPARSVFCAMAAA</sequence>
<evidence type="ECO:0000256" key="1">
    <source>
        <dbReference type="SAM" id="MobiDB-lite"/>
    </source>
</evidence>
<dbReference type="PATRIC" id="fig|1160718.3.peg.4502"/>
<proteinExistence type="predicted"/>
<organism evidence="2">
    <name type="scientific">Streptomyces auratus AGR0001</name>
    <dbReference type="NCBI Taxonomy" id="1160718"/>
    <lineage>
        <taxon>Bacteria</taxon>
        <taxon>Bacillati</taxon>
        <taxon>Actinomycetota</taxon>
        <taxon>Actinomycetes</taxon>
        <taxon>Kitasatosporales</taxon>
        <taxon>Streptomycetaceae</taxon>
        <taxon>Streptomyces</taxon>
    </lineage>
</organism>
<feature type="region of interest" description="Disordered" evidence="1">
    <location>
        <begin position="1"/>
        <end position="20"/>
    </location>
</feature>
<protein>
    <submittedName>
        <fullName evidence="2">Uncharacterized protein</fullName>
    </submittedName>
</protein>
<dbReference type="EMBL" id="AJGV01000132">
    <property type="protein sequence ID" value="EJJ04773.1"/>
    <property type="molecule type" value="Genomic_DNA"/>
</dbReference>
<evidence type="ECO:0000313" key="2">
    <source>
        <dbReference type="EMBL" id="EJJ04773.1"/>
    </source>
</evidence>
<name>J2JWI6_9ACTN</name>
<gene>
    <name evidence="2" type="ORF">SU9_22255</name>
</gene>
<dbReference type="HOGENOM" id="CLU_2652762_0_0_11"/>